<sequence length="285" mass="31255">MTVNTSTLTSKNLPAAIDSARCSFGMEPTSSLVVDFKNGVPRCQEQFGQFRLSNRTTEIFGRKRFFITEIGPGLFPGERHQISLSLSDKSNVVIESQSATKVHLCEDDRYAKMKQNFKIASDCSLIALLAPTISYEGSNFVSSIQLDLALGGEAITSEIIAKVAPTKNSHGTTTIDMAMEVIYGGETVLIDRIATHENPLFDPLGARQRITGGFDVIGTIYFCGFGPQGDLKLHELTKIGTSAMTKVQSSLATSPMEQITLIRGRARDPFYLASYFSWLTENFLN</sequence>
<reference evidence="2 3" key="1">
    <citation type="submission" date="2015-01" db="EMBL/GenBank/DDBJ databases">
        <title>Draft genome of the acidophilic iron oxidizer Acidithrix ferrooxidans strain Py-F3.</title>
        <authorList>
            <person name="Poehlein A."/>
            <person name="Eisen S."/>
            <person name="Schloemann M."/>
            <person name="Johnson B.D."/>
            <person name="Daniel R."/>
            <person name="Muehling M."/>
        </authorList>
    </citation>
    <scope>NUCLEOTIDE SEQUENCE [LARGE SCALE GENOMIC DNA]</scope>
    <source>
        <strain evidence="2 3">Py-F3</strain>
    </source>
</reference>
<dbReference type="STRING" id="1280514.AXFE_22680"/>
<dbReference type="GO" id="GO:0016151">
    <property type="term" value="F:nickel cation binding"/>
    <property type="evidence" value="ECO:0007669"/>
    <property type="project" value="InterPro"/>
</dbReference>
<protein>
    <submittedName>
        <fullName evidence="2">Urease accessory protein UreD</fullName>
    </submittedName>
</protein>
<proteinExistence type="predicted"/>
<accession>A0A0D8HGG5</accession>
<evidence type="ECO:0000313" key="2">
    <source>
        <dbReference type="EMBL" id="KJF16847.1"/>
    </source>
</evidence>
<dbReference type="Proteomes" id="UP000032360">
    <property type="component" value="Unassembled WGS sequence"/>
</dbReference>
<evidence type="ECO:0000313" key="3">
    <source>
        <dbReference type="Proteomes" id="UP000032360"/>
    </source>
</evidence>
<organism evidence="2 3">
    <name type="scientific">Acidithrix ferrooxidans</name>
    <dbReference type="NCBI Taxonomy" id="1280514"/>
    <lineage>
        <taxon>Bacteria</taxon>
        <taxon>Bacillati</taxon>
        <taxon>Actinomycetota</taxon>
        <taxon>Acidimicrobiia</taxon>
        <taxon>Acidimicrobiales</taxon>
        <taxon>Acidimicrobiaceae</taxon>
        <taxon>Acidithrix</taxon>
    </lineage>
</organism>
<evidence type="ECO:0000256" key="1">
    <source>
        <dbReference type="ARBA" id="ARBA00023186"/>
    </source>
</evidence>
<dbReference type="Pfam" id="PF01774">
    <property type="entry name" value="UreD"/>
    <property type="match status" value="1"/>
</dbReference>
<dbReference type="EMBL" id="JXYS01000072">
    <property type="protein sequence ID" value="KJF16847.1"/>
    <property type="molecule type" value="Genomic_DNA"/>
</dbReference>
<dbReference type="AlphaFoldDB" id="A0A0D8HGG5"/>
<gene>
    <name evidence="2" type="primary">ureD</name>
    <name evidence="2" type="ORF">AXFE_22680</name>
</gene>
<keyword evidence="1" id="KW-0143">Chaperone</keyword>
<dbReference type="InterPro" id="IPR002669">
    <property type="entry name" value="UreD"/>
</dbReference>
<comment type="caution">
    <text evidence="2">The sequence shown here is derived from an EMBL/GenBank/DDBJ whole genome shotgun (WGS) entry which is preliminary data.</text>
</comment>
<keyword evidence="3" id="KW-1185">Reference proteome</keyword>
<name>A0A0D8HGG5_9ACTN</name>